<dbReference type="KEGG" id="mlr:MELLADRAFT_73192"/>
<feature type="region of interest" description="Disordered" evidence="1">
    <location>
        <begin position="158"/>
        <end position="277"/>
    </location>
</feature>
<evidence type="ECO:0000256" key="1">
    <source>
        <dbReference type="SAM" id="MobiDB-lite"/>
    </source>
</evidence>
<feature type="compositionally biased region" description="Polar residues" evidence="1">
    <location>
        <begin position="262"/>
        <end position="277"/>
    </location>
</feature>
<dbReference type="VEuPathDB" id="FungiDB:MELLADRAFT_73192"/>
<dbReference type="GeneID" id="18932312"/>
<protein>
    <submittedName>
        <fullName evidence="2">Uncharacterized protein</fullName>
    </submittedName>
</protein>
<dbReference type="HOGENOM" id="CLU_1005018_0_0_1"/>
<dbReference type="AlphaFoldDB" id="F4S4R2"/>
<dbReference type="InParanoid" id="F4S4R2"/>
<feature type="region of interest" description="Disordered" evidence="1">
    <location>
        <begin position="87"/>
        <end position="109"/>
    </location>
</feature>
<dbReference type="Proteomes" id="UP000001072">
    <property type="component" value="Unassembled WGS sequence"/>
</dbReference>
<name>F4S4R2_MELLP</name>
<evidence type="ECO:0000313" key="2">
    <source>
        <dbReference type="EMBL" id="EGG00386.1"/>
    </source>
</evidence>
<dbReference type="OrthoDB" id="10521934at2759"/>
<feature type="compositionally biased region" description="Polar residues" evidence="1">
    <location>
        <begin position="158"/>
        <end position="189"/>
    </location>
</feature>
<evidence type="ECO:0000313" key="3">
    <source>
        <dbReference type="Proteomes" id="UP000001072"/>
    </source>
</evidence>
<reference evidence="3" key="1">
    <citation type="journal article" date="2011" name="Proc. Natl. Acad. Sci. U.S.A.">
        <title>Obligate biotrophy features unraveled by the genomic analysis of rust fungi.</title>
        <authorList>
            <person name="Duplessis S."/>
            <person name="Cuomo C.A."/>
            <person name="Lin Y.-C."/>
            <person name="Aerts A."/>
            <person name="Tisserant E."/>
            <person name="Veneault-Fourrey C."/>
            <person name="Joly D.L."/>
            <person name="Hacquard S."/>
            <person name="Amselem J."/>
            <person name="Cantarel B.L."/>
            <person name="Chiu R."/>
            <person name="Coutinho P.M."/>
            <person name="Feau N."/>
            <person name="Field M."/>
            <person name="Frey P."/>
            <person name="Gelhaye E."/>
            <person name="Goldberg J."/>
            <person name="Grabherr M.G."/>
            <person name="Kodira C.D."/>
            <person name="Kohler A."/>
            <person name="Kuees U."/>
            <person name="Lindquist E.A."/>
            <person name="Lucas S.M."/>
            <person name="Mago R."/>
            <person name="Mauceli E."/>
            <person name="Morin E."/>
            <person name="Murat C."/>
            <person name="Pangilinan J.L."/>
            <person name="Park R."/>
            <person name="Pearson M."/>
            <person name="Quesneville H."/>
            <person name="Rouhier N."/>
            <person name="Sakthikumar S."/>
            <person name="Salamov A.A."/>
            <person name="Schmutz J."/>
            <person name="Selles B."/>
            <person name="Shapiro H."/>
            <person name="Tanguay P."/>
            <person name="Tuskan G.A."/>
            <person name="Henrissat B."/>
            <person name="Van de Peer Y."/>
            <person name="Rouze P."/>
            <person name="Ellis J.G."/>
            <person name="Dodds P.N."/>
            <person name="Schein J.E."/>
            <person name="Zhong S."/>
            <person name="Hamelin R.C."/>
            <person name="Grigoriev I.V."/>
            <person name="Szabo L.J."/>
            <person name="Martin F."/>
        </authorList>
    </citation>
    <scope>NUCLEOTIDE SEQUENCE [LARGE SCALE GENOMIC DNA]</scope>
    <source>
        <strain evidence="3">98AG31 / pathotype 3-4-7</strain>
    </source>
</reference>
<keyword evidence="3" id="KW-1185">Reference proteome</keyword>
<dbReference type="RefSeq" id="XP_007416405.1">
    <property type="nucleotide sequence ID" value="XM_007416343.1"/>
</dbReference>
<dbReference type="EMBL" id="GL883148">
    <property type="protein sequence ID" value="EGG00386.1"/>
    <property type="molecule type" value="Genomic_DNA"/>
</dbReference>
<organism evidence="3">
    <name type="scientific">Melampsora larici-populina (strain 98AG31 / pathotype 3-4-7)</name>
    <name type="common">Poplar leaf rust fungus</name>
    <dbReference type="NCBI Taxonomy" id="747676"/>
    <lineage>
        <taxon>Eukaryota</taxon>
        <taxon>Fungi</taxon>
        <taxon>Dikarya</taxon>
        <taxon>Basidiomycota</taxon>
        <taxon>Pucciniomycotina</taxon>
        <taxon>Pucciniomycetes</taxon>
        <taxon>Pucciniales</taxon>
        <taxon>Melampsoraceae</taxon>
        <taxon>Melampsora</taxon>
    </lineage>
</organism>
<feature type="compositionally biased region" description="Polar residues" evidence="1">
    <location>
        <begin position="220"/>
        <end position="229"/>
    </location>
</feature>
<gene>
    <name evidence="2" type="ORF">MELLADRAFT_73192</name>
</gene>
<sequence length="277" mass="30761">MMTPIEEVIAREEEDELREKLFKIISSPAPGTPMIYSSHVTPHLSINSPKSSTPIPVIIQSKEEKEAEEFREKLYKIVATPLRVPLPESQVGSPSLKKTETSNSPRVLPTHTPLIESLKEKDQEISSYAEKISKRLDEAILNSPYIKSQYLSPLLSPIKSQSHRSTSTKKSVGCKQPSNHKSNPNSRCSTPKLISRSNTPKLNAISIPEEEKEPQIPGSFVNTPKSNYLGSPLPNPPCLFDCQQSETNESHSKGKSKRRVSIVTTGSHRSHSPLFSC</sequence>
<proteinExistence type="predicted"/>
<accession>F4S4R2</accession>